<keyword evidence="2" id="KW-0805">Transcription regulation</keyword>
<dbReference type="SUPFAM" id="SSF46894">
    <property type="entry name" value="C-terminal effector domain of the bipartite response regulators"/>
    <property type="match status" value="1"/>
</dbReference>
<dbReference type="Gene3D" id="1.25.40.10">
    <property type="entry name" value="Tetratricopeptide repeat domain"/>
    <property type="match status" value="1"/>
</dbReference>
<keyword evidence="3" id="KW-0804">Transcription</keyword>
<dbReference type="GO" id="GO:0000160">
    <property type="term" value="P:phosphorelay signal transduction system"/>
    <property type="evidence" value="ECO:0007669"/>
    <property type="project" value="UniProtKB-KW"/>
</dbReference>
<protein>
    <recommendedName>
        <fullName evidence="4">Bacterial transcriptional activator domain-containing protein</fullName>
    </recommendedName>
</protein>
<evidence type="ECO:0000313" key="5">
    <source>
        <dbReference type="EMBL" id="BFP51191.1"/>
    </source>
</evidence>
<dbReference type="Pfam" id="PF03704">
    <property type="entry name" value="BTAD"/>
    <property type="match status" value="1"/>
</dbReference>
<keyword evidence="1" id="KW-0902">Two-component regulatory system</keyword>
<dbReference type="InterPro" id="IPR011990">
    <property type="entry name" value="TPR-like_helical_dom_sf"/>
</dbReference>
<dbReference type="GO" id="GO:0003677">
    <property type="term" value="F:DNA binding"/>
    <property type="evidence" value="ECO:0007669"/>
    <property type="project" value="InterPro"/>
</dbReference>
<dbReference type="EMBL" id="AP035884">
    <property type="protein sequence ID" value="BFP51191.1"/>
    <property type="molecule type" value="Genomic_DNA"/>
</dbReference>
<dbReference type="PANTHER" id="PTHR35807:SF1">
    <property type="entry name" value="TRANSCRIPTIONAL REGULATOR REDD"/>
    <property type="match status" value="1"/>
</dbReference>
<dbReference type="InterPro" id="IPR036388">
    <property type="entry name" value="WH-like_DNA-bd_sf"/>
</dbReference>
<proteinExistence type="predicted"/>
<evidence type="ECO:0000259" key="4">
    <source>
        <dbReference type="SMART" id="SM01043"/>
    </source>
</evidence>
<organism evidence="5">
    <name type="scientific">Streptomyces sp. CMC78</name>
    <dbReference type="NCBI Taxonomy" id="3231512"/>
    <lineage>
        <taxon>Bacteria</taxon>
        <taxon>Bacillati</taxon>
        <taxon>Actinomycetota</taxon>
        <taxon>Actinomycetes</taxon>
        <taxon>Kitasatosporales</taxon>
        <taxon>Streptomycetaceae</taxon>
        <taxon>Streptomyces</taxon>
    </lineage>
</organism>
<dbReference type="SUPFAM" id="SSF48452">
    <property type="entry name" value="TPR-like"/>
    <property type="match status" value="1"/>
</dbReference>
<name>A0AB33KB26_9ACTN</name>
<dbReference type="AlphaFoldDB" id="A0AB33KB26"/>
<accession>A0AB33KB26</accession>
<reference evidence="5" key="1">
    <citation type="submission" date="2024-07" db="EMBL/GenBank/DDBJ databases">
        <title>Complete genome sequences of cellulolytic bacteria, Kitasatospora sp. CMC57 and Streptomyces sp. CMC78, isolated from Japanese agricultural soil.</title>
        <authorList>
            <person name="Hashimoto T."/>
            <person name="Ito M."/>
            <person name="Iwamoto M."/>
            <person name="Fukahori D."/>
            <person name="Shoda T."/>
            <person name="Sakoda M."/>
            <person name="Morohoshi T."/>
            <person name="Mitsuboshi M."/>
            <person name="Nishizawa T."/>
        </authorList>
    </citation>
    <scope>NUCLEOTIDE SEQUENCE</scope>
    <source>
        <strain evidence="5">CMC78</strain>
    </source>
</reference>
<dbReference type="SMART" id="SM01043">
    <property type="entry name" value="BTAD"/>
    <property type="match status" value="1"/>
</dbReference>
<feature type="domain" description="Bacterial transcriptional activator" evidence="4">
    <location>
        <begin position="106"/>
        <end position="250"/>
    </location>
</feature>
<sequence>MGGSIVLIRLVGLVSIEHESEAPRVLASHQAQIALARLCLERPSGIGREQLADTIWPDGLPSTWASALRSVVSRLRASLSEGASAEPAVIAHGGRYLLRLPEDAQVDVERAEQAAFTAAVAHREGDHSTAQRLATTSVSLLRGPFLASHEGEWVESVRRHLKDLRVSALETASSSSSALGDTHHALRYAAEAVRQAPFRESAYRCQMTAHRLAGNRAEALRIYQQLRVVLAEELGCDPSPESEAAYLGLLDRSRLPGAPLRTEWETMSTHRLS</sequence>
<gene>
    <name evidence="5" type="ORF">SCMC78_09980</name>
</gene>
<evidence type="ECO:0000256" key="1">
    <source>
        <dbReference type="ARBA" id="ARBA00023012"/>
    </source>
</evidence>
<dbReference type="InterPro" id="IPR005158">
    <property type="entry name" value="BTAD"/>
</dbReference>
<evidence type="ECO:0000256" key="3">
    <source>
        <dbReference type="ARBA" id="ARBA00023163"/>
    </source>
</evidence>
<dbReference type="PANTHER" id="PTHR35807">
    <property type="entry name" value="TRANSCRIPTIONAL REGULATOR REDD-RELATED"/>
    <property type="match status" value="1"/>
</dbReference>
<dbReference type="KEGG" id="stcm:SCMC78_09980"/>
<evidence type="ECO:0000256" key="2">
    <source>
        <dbReference type="ARBA" id="ARBA00023015"/>
    </source>
</evidence>
<dbReference type="InterPro" id="IPR016032">
    <property type="entry name" value="Sig_transdc_resp-reg_C-effctor"/>
</dbReference>
<dbReference type="Gene3D" id="1.10.10.10">
    <property type="entry name" value="Winged helix-like DNA-binding domain superfamily/Winged helix DNA-binding domain"/>
    <property type="match status" value="1"/>
</dbReference>
<dbReference type="GO" id="GO:0006355">
    <property type="term" value="P:regulation of DNA-templated transcription"/>
    <property type="evidence" value="ECO:0007669"/>
    <property type="project" value="InterPro"/>
</dbReference>
<dbReference type="InterPro" id="IPR051677">
    <property type="entry name" value="AfsR-DnrI-RedD_regulator"/>
</dbReference>